<keyword evidence="6" id="KW-1185">Reference proteome</keyword>
<evidence type="ECO:0000259" key="4">
    <source>
        <dbReference type="Pfam" id="PF25183"/>
    </source>
</evidence>
<dbReference type="InterPro" id="IPR008969">
    <property type="entry name" value="CarboxyPept-like_regulatory"/>
</dbReference>
<keyword evidence="2" id="KW-0472">Membrane</keyword>
<feature type="domain" description="TonB-dependent transporter Oar-like beta-barrel" evidence="4">
    <location>
        <begin position="311"/>
        <end position="531"/>
    </location>
</feature>
<dbReference type="Gene3D" id="2.60.40.1120">
    <property type="entry name" value="Carboxypeptidase-like, regulatory domain"/>
    <property type="match status" value="1"/>
</dbReference>
<organism evidence="5 6">
    <name type="scientific">Acidicapsa dinghuensis</name>
    <dbReference type="NCBI Taxonomy" id="2218256"/>
    <lineage>
        <taxon>Bacteria</taxon>
        <taxon>Pseudomonadati</taxon>
        <taxon>Acidobacteriota</taxon>
        <taxon>Terriglobia</taxon>
        <taxon>Terriglobales</taxon>
        <taxon>Acidobacteriaceae</taxon>
        <taxon>Acidicapsa</taxon>
    </lineage>
</organism>
<dbReference type="RefSeq" id="WP_263332380.1">
    <property type="nucleotide sequence ID" value="NZ_JAGSYH010000001.1"/>
</dbReference>
<feature type="domain" description="TonB-dependent transporter Oar-like beta-barrel" evidence="4">
    <location>
        <begin position="539"/>
        <end position="820"/>
    </location>
</feature>
<name>A0ABW1ELK4_9BACT</name>
<dbReference type="SUPFAM" id="SSF56935">
    <property type="entry name" value="Porins"/>
    <property type="match status" value="1"/>
</dbReference>
<dbReference type="Pfam" id="PF25183">
    <property type="entry name" value="OMP_b-brl_4"/>
    <property type="match status" value="3"/>
</dbReference>
<reference evidence="6" key="1">
    <citation type="journal article" date="2019" name="Int. J. Syst. Evol. Microbiol.">
        <title>The Global Catalogue of Microorganisms (GCM) 10K type strain sequencing project: providing services to taxonomists for standard genome sequencing and annotation.</title>
        <authorList>
            <consortium name="The Broad Institute Genomics Platform"/>
            <consortium name="The Broad Institute Genome Sequencing Center for Infectious Disease"/>
            <person name="Wu L."/>
            <person name="Ma J."/>
        </authorList>
    </citation>
    <scope>NUCLEOTIDE SEQUENCE [LARGE SCALE GENOMIC DNA]</scope>
    <source>
        <strain evidence="6">JCM 4087</strain>
    </source>
</reference>
<accession>A0ABW1ELK4</accession>
<comment type="caution">
    <text evidence="5">The sequence shown here is derived from an EMBL/GenBank/DDBJ whole genome shotgun (WGS) entry which is preliminary data.</text>
</comment>
<evidence type="ECO:0000256" key="1">
    <source>
        <dbReference type="ARBA" id="ARBA00004442"/>
    </source>
</evidence>
<feature type="domain" description="TonB-dependent transporter Oar-like beta-barrel" evidence="4">
    <location>
        <begin position="224"/>
        <end position="283"/>
    </location>
</feature>
<evidence type="ECO:0000313" key="6">
    <source>
        <dbReference type="Proteomes" id="UP001596091"/>
    </source>
</evidence>
<dbReference type="InterPro" id="IPR057601">
    <property type="entry name" value="Oar-like_b-barrel"/>
</dbReference>
<protein>
    <submittedName>
        <fullName evidence="5">Carboxypeptidase regulatory-like domain-containing protein</fullName>
    </submittedName>
</protein>
<sequence length="919" mass="99823">MASITGDVVDAQGKPVAGAEITITSTDLSAKRVLRSSDSGGFRVQGLVPGAYEIKAEAKLLGLILKRPLRLTLTLGSNTEVSVRLAPTAVHQSTTVHARAGTSEGNTLAPAINKTEVSQNSFLAGMTVTYLPNRDRDFSQFAQLAAGTHEDSTGSGVIISGQRASSVVTQVDGTNFDNPLTGSRRGAEDGSFFLPQTVVREFEIVRSGVTAQTGNTNAGFINVATKEGSNKFHGEAFYTGRPATLTAADAFDRSLDNQQNTFGGSFGGPIHHDRSFFYAGTEQDFLHAPYYAQFEPQASGVDLPEQLASMQGQITERNTPTAGFARFDFLLNSANTLNLEFSANRVRATNISDGSTRTIGTEDFASSLGGQSFWVRGGLTTVVSSQSVNQFVTAWSSDHRHLSPNSNGPEFYINGFGILGGDALGEHLYSARRFELADTFSVEAGKTSVDIGSVYSYDPMYEQREENLNGRFDYNSLDDFLANNPRRFQQTFAVGNTRFSGSINELALFINAKRDLTKHIVLTAGLRWAGQWNPQSAQKIPNDLMQWQPRLGLAWNPTEKTVVRISAGIYDAATPGAVFHRVISDSGTNTIVADSYFDPELLALTDANTNAPHALATPPTLIQSHALVVNIDPGFRNPSSAQVAFSVDQQFLTKLEINAGYLHSATWRLQRRLDENLNPPTVNADGIPIFPSVRPNSAVGRDLVNQSSAHSSYNAFLLTATSQISRRTQLVANYTLSQTRDDDSSNDPYGIDSAVNPFELQQERAFSSLDERQTLNLEAIFNLPLGFKCNPLFVTHSGQPYNPIIGFDTQNDANDWNDRAVINGVMSARNSMRQPAFSDLDLRVVKDFTLKGEGHHLDLFLDVFNLAGAENRNFGADAISLFGLPSQPVFTAGQPQYAPGVTRIGGPREVQFTARLVAF</sequence>
<dbReference type="Pfam" id="PF13620">
    <property type="entry name" value="CarboxypepD_reg"/>
    <property type="match status" value="1"/>
</dbReference>
<proteinExistence type="predicted"/>
<dbReference type="SUPFAM" id="SSF49464">
    <property type="entry name" value="Carboxypeptidase regulatory domain-like"/>
    <property type="match status" value="1"/>
</dbReference>
<dbReference type="Proteomes" id="UP001596091">
    <property type="component" value="Unassembled WGS sequence"/>
</dbReference>
<evidence type="ECO:0000256" key="3">
    <source>
        <dbReference type="ARBA" id="ARBA00023237"/>
    </source>
</evidence>
<dbReference type="Gene3D" id="2.40.170.20">
    <property type="entry name" value="TonB-dependent receptor, beta-barrel domain"/>
    <property type="match status" value="1"/>
</dbReference>
<evidence type="ECO:0000256" key="2">
    <source>
        <dbReference type="ARBA" id="ARBA00023136"/>
    </source>
</evidence>
<gene>
    <name evidence="5" type="ORF">ACFPT7_21405</name>
</gene>
<dbReference type="EMBL" id="JBHSPH010000010">
    <property type="protein sequence ID" value="MFC5864879.1"/>
    <property type="molecule type" value="Genomic_DNA"/>
</dbReference>
<evidence type="ECO:0000313" key="5">
    <source>
        <dbReference type="EMBL" id="MFC5864879.1"/>
    </source>
</evidence>
<keyword evidence="3" id="KW-0998">Cell outer membrane</keyword>
<dbReference type="InterPro" id="IPR036942">
    <property type="entry name" value="Beta-barrel_TonB_sf"/>
</dbReference>
<comment type="subcellular location">
    <subcellularLocation>
        <location evidence="1">Cell outer membrane</location>
    </subcellularLocation>
</comment>